<evidence type="ECO:0000256" key="1">
    <source>
        <dbReference type="ARBA" id="ARBA00004240"/>
    </source>
</evidence>
<evidence type="ECO:0000256" key="9">
    <source>
        <dbReference type="SAM" id="SignalP"/>
    </source>
</evidence>
<dbReference type="FunFam" id="1.50.10.10:FF:000015">
    <property type="entry name" value="alpha-1,2-Mannosidase"/>
    <property type="match status" value="1"/>
</dbReference>
<dbReference type="PANTHER" id="PTHR45679:SF6">
    <property type="entry name" value="ER DEGRADATION-ENHANCING ALPHA-MANNOSIDASE-LIKE PROTEIN 2"/>
    <property type="match status" value="1"/>
</dbReference>
<feature type="active site" evidence="6">
    <location>
        <position position="261"/>
    </location>
</feature>
<organism evidence="10">
    <name type="scientific">Daphnia magna</name>
    <dbReference type="NCBI Taxonomy" id="35525"/>
    <lineage>
        <taxon>Eukaryota</taxon>
        <taxon>Metazoa</taxon>
        <taxon>Ecdysozoa</taxon>
        <taxon>Arthropoda</taxon>
        <taxon>Crustacea</taxon>
        <taxon>Branchiopoda</taxon>
        <taxon>Diplostraca</taxon>
        <taxon>Cladocera</taxon>
        <taxon>Anomopoda</taxon>
        <taxon>Daphniidae</taxon>
        <taxon>Daphnia</taxon>
    </lineage>
</organism>
<reference evidence="10" key="1">
    <citation type="submission" date="2015-10" db="EMBL/GenBank/DDBJ databases">
        <title>EvidentialGene: Evidence-directed Construction of Complete mRNA Transcriptomes without Genomes.</title>
        <authorList>
            <person name="Gilbert D.G."/>
        </authorList>
    </citation>
    <scope>NUCLEOTIDE SEQUENCE</scope>
</reference>
<dbReference type="EMBL" id="GDIQ01057058">
    <property type="protein sequence ID" value="JAN37679.1"/>
    <property type="molecule type" value="Transcribed_RNA"/>
</dbReference>
<dbReference type="PRINTS" id="PR00747">
    <property type="entry name" value="GLYHDRLASE47"/>
</dbReference>
<dbReference type="InterPro" id="IPR044674">
    <property type="entry name" value="EDEM1/2/3"/>
</dbReference>
<keyword evidence="9" id="KW-0732">Signal</keyword>
<keyword evidence="4" id="KW-0325">Glycoprotein</keyword>
<feature type="active site" description="Proton donor" evidence="6">
    <location>
        <position position="354"/>
    </location>
</feature>
<feature type="binding site" evidence="7">
    <location>
        <position position="478"/>
    </location>
    <ligand>
        <name>Ca(2+)</name>
        <dbReference type="ChEBI" id="CHEBI:29108"/>
    </ligand>
</feature>
<dbReference type="SUPFAM" id="SSF48225">
    <property type="entry name" value="Seven-hairpin glycosidases"/>
    <property type="match status" value="1"/>
</dbReference>
<accession>A0A0P6HDC9</accession>
<keyword evidence="8" id="KW-0378">Hydrolase</keyword>
<dbReference type="GO" id="GO:0005975">
    <property type="term" value="P:carbohydrate metabolic process"/>
    <property type="evidence" value="ECO:0007669"/>
    <property type="project" value="InterPro"/>
</dbReference>
<dbReference type="GO" id="GO:1904380">
    <property type="term" value="P:endoplasmic reticulum mannose trimming"/>
    <property type="evidence" value="ECO:0007669"/>
    <property type="project" value="InterPro"/>
</dbReference>
<evidence type="ECO:0000256" key="2">
    <source>
        <dbReference type="ARBA" id="ARBA00007658"/>
    </source>
</evidence>
<feature type="active site" description="Proton donor" evidence="6">
    <location>
        <position position="120"/>
    </location>
</feature>
<evidence type="ECO:0000256" key="4">
    <source>
        <dbReference type="ARBA" id="ARBA00023180"/>
    </source>
</evidence>
<dbReference type="GO" id="GO:0044322">
    <property type="term" value="C:endoplasmic reticulum quality control compartment"/>
    <property type="evidence" value="ECO:0007669"/>
    <property type="project" value="GOC"/>
</dbReference>
<keyword evidence="7" id="KW-0479">Metal-binding</keyword>
<keyword evidence="7" id="KW-0106">Calcium</keyword>
<sequence length="594" mass="67156">MRYWFTLCFILVWWDLGSVSGQRPIVPETYYTEEHLSDLRAEVRELFYHAYNGYLNYAYPLDELQPLTCRGVDTWGSYSLTLIDALSTLAVLGNHTEFRRVVNVLSELSFDSDINVSVFETNIRIVGGLLSAHLLSHRSGINLEPGWPCNGPLLRLAEDVAKRLLPAFNSYTGMPYGTVNLRHGVPPNETPVTCTAGVGTFIIEFGVLSRLTQNPEYEAVAMRALKALWEHRSGIGLVGNHINVETGQWIATDAGIGAAIDSYYEYLVKGSALLSRPELMEMFLHHLDGINRYMRKDDWYFWVTMTKGTVSLPVFQNLEAYWPGVLSTIGKTSDAMKSILNYHQVLKHLGFVPEMYDVQQREVRPQREGYPLRPEFIESLMFLYRATMDKNLLAMGEDVLRAIQHSTRTPCGYATVKDTRDHRLEDRMESFFLAETTKYLFLLFDSENFIHGDGLSGKPHRVASRSCMLDTGAYIFNTEAHPMDAGALDCCHGPTERDIWQKVWFPKESSETSSSDSNDDGVSSFLSSPSIEICNKPAWHSFLWVKHPLRCPASLSASKSWTGKRRKSSNFSLMTCEAAPFMQMLCVGGEVCDI</sequence>
<comment type="subcellular location">
    <subcellularLocation>
        <location evidence="1">Endoplasmic reticulum</location>
    </subcellularLocation>
</comment>
<comment type="function">
    <text evidence="5">Involved in the endoplasmic reticulum-associated degradation (ERAD) pathway that targets misfolded glycoproteins for degradation in an N-glycan-dependent manner. May initiate ERAD by promoting the first mannose trimming step of ERAD substrates, from Man9GlcNAc2 to Man8GlcNAc2. Seems to recognize and bind to exposed hydrophobic regions in target proteins.</text>
</comment>
<dbReference type="EMBL" id="GDIQ01030275">
    <property type="protein sequence ID" value="JAN64462.1"/>
    <property type="molecule type" value="Transcribed_RNA"/>
</dbReference>
<comment type="cofactor">
    <cofactor evidence="7">
        <name>Ca(2+)</name>
        <dbReference type="ChEBI" id="CHEBI:29108"/>
    </cofactor>
</comment>
<dbReference type="PANTHER" id="PTHR45679">
    <property type="entry name" value="ER DEGRADATION-ENHANCING ALPHA-MANNOSIDASE-LIKE PROTEIN 2"/>
    <property type="match status" value="1"/>
</dbReference>
<dbReference type="EC" id="3.2.1.-" evidence="8"/>
<evidence type="ECO:0000256" key="3">
    <source>
        <dbReference type="ARBA" id="ARBA00022824"/>
    </source>
</evidence>
<evidence type="ECO:0000256" key="8">
    <source>
        <dbReference type="RuleBase" id="RU361193"/>
    </source>
</evidence>
<dbReference type="OrthoDB" id="8118055at2759"/>
<proteinExistence type="inferred from homology"/>
<dbReference type="Pfam" id="PF01532">
    <property type="entry name" value="Glyco_hydro_47"/>
    <property type="match status" value="1"/>
</dbReference>
<dbReference type="InterPro" id="IPR001382">
    <property type="entry name" value="Glyco_hydro_47"/>
</dbReference>
<dbReference type="InterPro" id="IPR012341">
    <property type="entry name" value="6hp_glycosidase-like_sf"/>
</dbReference>
<dbReference type="GO" id="GO:1904154">
    <property type="term" value="P:positive regulation of retrograde protein transport, ER to cytosol"/>
    <property type="evidence" value="ECO:0007669"/>
    <property type="project" value="UniProtKB-ARBA"/>
</dbReference>
<evidence type="ECO:0000256" key="6">
    <source>
        <dbReference type="PIRSR" id="PIRSR601382-1"/>
    </source>
</evidence>
<dbReference type="AlphaFoldDB" id="A0A0P6HDC9"/>
<evidence type="ECO:0000256" key="7">
    <source>
        <dbReference type="PIRSR" id="PIRSR601382-2"/>
    </source>
</evidence>
<dbReference type="Gene3D" id="1.50.10.10">
    <property type="match status" value="1"/>
</dbReference>
<name>A0A0P6HDC9_9CRUS</name>
<feature type="active site" evidence="6">
    <location>
        <position position="375"/>
    </location>
</feature>
<protein>
    <recommendedName>
        <fullName evidence="8">alpha-1,2-Mannosidase</fullName>
        <ecNumber evidence="8">3.2.1.-</ecNumber>
    </recommendedName>
</protein>
<dbReference type="GO" id="GO:0005509">
    <property type="term" value="F:calcium ion binding"/>
    <property type="evidence" value="ECO:0007669"/>
    <property type="project" value="InterPro"/>
</dbReference>
<dbReference type="GO" id="GO:0004571">
    <property type="term" value="F:mannosyl-oligosaccharide 1,2-alpha-mannosidase activity"/>
    <property type="evidence" value="ECO:0007669"/>
    <property type="project" value="InterPro"/>
</dbReference>
<evidence type="ECO:0000313" key="10">
    <source>
        <dbReference type="EMBL" id="JAN64462.1"/>
    </source>
</evidence>
<dbReference type="GO" id="GO:0016020">
    <property type="term" value="C:membrane"/>
    <property type="evidence" value="ECO:0007669"/>
    <property type="project" value="InterPro"/>
</dbReference>
<keyword evidence="3" id="KW-0256">Endoplasmic reticulum</keyword>
<feature type="signal peptide" evidence="9">
    <location>
        <begin position="1"/>
        <end position="21"/>
    </location>
</feature>
<feature type="chain" id="PRO_5007424728" description="alpha-1,2-Mannosidase" evidence="9">
    <location>
        <begin position="22"/>
        <end position="594"/>
    </location>
</feature>
<dbReference type="InterPro" id="IPR036026">
    <property type="entry name" value="Seven-hairpin_glycosidases"/>
</dbReference>
<evidence type="ECO:0000256" key="5">
    <source>
        <dbReference type="ARBA" id="ARBA00054385"/>
    </source>
</evidence>
<keyword evidence="8" id="KW-0326">Glycosidase</keyword>
<comment type="similarity">
    <text evidence="2 8">Belongs to the glycosyl hydrolase 47 family.</text>
</comment>